<name>A0AAD3T3Q3_NEPGR</name>
<dbReference type="AlphaFoldDB" id="A0AAD3T3Q3"/>
<proteinExistence type="predicted"/>
<dbReference type="Proteomes" id="UP001279734">
    <property type="component" value="Unassembled WGS sequence"/>
</dbReference>
<protein>
    <submittedName>
        <fullName evidence="2">Uncharacterized protein</fullName>
    </submittedName>
</protein>
<accession>A0AAD3T3Q3</accession>
<gene>
    <name evidence="2" type="ORF">Nepgr_024083</name>
</gene>
<reference evidence="2" key="1">
    <citation type="submission" date="2023-05" db="EMBL/GenBank/DDBJ databases">
        <title>Nepenthes gracilis genome sequencing.</title>
        <authorList>
            <person name="Fukushima K."/>
        </authorList>
    </citation>
    <scope>NUCLEOTIDE SEQUENCE</scope>
    <source>
        <strain evidence="2">SING2019-196</strain>
    </source>
</reference>
<feature type="region of interest" description="Disordered" evidence="1">
    <location>
        <begin position="100"/>
        <end position="123"/>
    </location>
</feature>
<dbReference type="EMBL" id="BSYO01000024">
    <property type="protein sequence ID" value="GMH22240.1"/>
    <property type="molecule type" value="Genomic_DNA"/>
</dbReference>
<keyword evidence="3" id="KW-1185">Reference proteome</keyword>
<sequence>MGWLPAVLVVEYTQLGDPSKAWKLLVGKRWIGIWPGSVTPASALVGVANVLGTTTSSLMDKNLGESLQDGGGDVDDQLYEDMTFDRCFYIYGEATTLSQNKDRKSKKTKKTDQENAGVSYPQHENGHVESISFLSSEKTVQELLEPAIQGMDGHLVEFSEALRTVAKALRLAAEGKACAQANAAE</sequence>
<evidence type="ECO:0000256" key="1">
    <source>
        <dbReference type="SAM" id="MobiDB-lite"/>
    </source>
</evidence>
<comment type="caution">
    <text evidence="2">The sequence shown here is derived from an EMBL/GenBank/DDBJ whole genome shotgun (WGS) entry which is preliminary data.</text>
</comment>
<evidence type="ECO:0000313" key="3">
    <source>
        <dbReference type="Proteomes" id="UP001279734"/>
    </source>
</evidence>
<organism evidence="2 3">
    <name type="scientific">Nepenthes gracilis</name>
    <name type="common">Slender pitcher plant</name>
    <dbReference type="NCBI Taxonomy" id="150966"/>
    <lineage>
        <taxon>Eukaryota</taxon>
        <taxon>Viridiplantae</taxon>
        <taxon>Streptophyta</taxon>
        <taxon>Embryophyta</taxon>
        <taxon>Tracheophyta</taxon>
        <taxon>Spermatophyta</taxon>
        <taxon>Magnoliopsida</taxon>
        <taxon>eudicotyledons</taxon>
        <taxon>Gunneridae</taxon>
        <taxon>Pentapetalae</taxon>
        <taxon>Caryophyllales</taxon>
        <taxon>Nepenthaceae</taxon>
        <taxon>Nepenthes</taxon>
    </lineage>
</organism>
<evidence type="ECO:0000313" key="2">
    <source>
        <dbReference type="EMBL" id="GMH22240.1"/>
    </source>
</evidence>